<dbReference type="GO" id="GO:0020037">
    <property type="term" value="F:heme binding"/>
    <property type="evidence" value="ECO:0007669"/>
    <property type="project" value="InterPro"/>
</dbReference>
<dbReference type="PROSITE" id="PS51257">
    <property type="entry name" value="PROKAR_LIPOPROTEIN"/>
    <property type="match status" value="1"/>
</dbReference>
<reference evidence="1 2" key="1">
    <citation type="submission" date="2019-12" db="EMBL/GenBank/DDBJ databases">
        <authorList>
            <person name="Lee S.D."/>
        </authorList>
    </citation>
    <scope>NUCLEOTIDE SEQUENCE [LARGE SCALE GENOMIC DNA]</scope>
    <source>
        <strain evidence="1 2">GH3-10</strain>
    </source>
</reference>
<keyword evidence="2" id="KW-1185">Reference proteome</keyword>
<comment type="caution">
    <text evidence="1">The sequence shown here is derived from an EMBL/GenBank/DDBJ whole genome shotgun (WGS) entry which is preliminary data.</text>
</comment>
<dbReference type="RefSeq" id="WP_160484489.1">
    <property type="nucleotide sequence ID" value="NZ_WUBR01000001.1"/>
</dbReference>
<gene>
    <name evidence="1" type="ORF">GRF63_02965</name>
</gene>
<sequence>MRVKAIVLVGAALAISGCGSQGEEAGGDAVRLMMVEQVQPTSETYWNAVQYISDENGSREVTPQNDAEWERTAEAARQLASYGEQLQQPQYAEGHGSDWMAYSQGLVEVAGQAEAAANAKDPAKVLEIGGTLYNVCSSCHEKYMSEPAGISPSWPDDIHEAN</sequence>
<dbReference type="GO" id="GO:0009055">
    <property type="term" value="F:electron transfer activity"/>
    <property type="evidence" value="ECO:0007669"/>
    <property type="project" value="InterPro"/>
</dbReference>
<protein>
    <recommendedName>
        <fullName evidence="3">Cytochrome c</fullName>
    </recommendedName>
</protein>
<evidence type="ECO:0000313" key="2">
    <source>
        <dbReference type="Proteomes" id="UP000461409"/>
    </source>
</evidence>
<dbReference type="AlphaFoldDB" id="A0A844XB59"/>
<dbReference type="InterPro" id="IPR010980">
    <property type="entry name" value="Cyt_c/b562"/>
</dbReference>
<dbReference type="GO" id="GO:0022900">
    <property type="term" value="P:electron transport chain"/>
    <property type="evidence" value="ECO:0007669"/>
    <property type="project" value="InterPro"/>
</dbReference>
<organism evidence="1 2">
    <name type="scientific">Aurantiacibacter rhizosphaerae</name>
    <dbReference type="NCBI Taxonomy" id="2691582"/>
    <lineage>
        <taxon>Bacteria</taxon>
        <taxon>Pseudomonadati</taxon>
        <taxon>Pseudomonadota</taxon>
        <taxon>Alphaproteobacteria</taxon>
        <taxon>Sphingomonadales</taxon>
        <taxon>Erythrobacteraceae</taxon>
        <taxon>Aurantiacibacter</taxon>
    </lineage>
</organism>
<proteinExistence type="predicted"/>
<accession>A0A844XB59</accession>
<name>A0A844XB59_9SPHN</name>
<reference evidence="1 2" key="2">
    <citation type="submission" date="2020-02" db="EMBL/GenBank/DDBJ databases">
        <title>Erythrobacter dongmakensis sp. nov., isolated from a tidal mudflat.</title>
        <authorList>
            <person name="Kim I.S."/>
        </authorList>
    </citation>
    <scope>NUCLEOTIDE SEQUENCE [LARGE SCALE GENOMIC DNA]</scope>
    <source>
        <strain evidence="1 2">GH3-10</strain>
    </source>
</reference>
<dbReference type="SUPFAM" id="SSF47175">
    <property type="entry name" value="Cytochromes"/>
    <property type="match status" value="1"/>
</dbReference>
<dbReference type="GO" id="GO:0005506">
    <property type="term" value="F:iron ion binding"/>
    <property type="evidence" value="ECO:0007669"/>
    <property type="project" value="InterPro"/>
</dbReference>
<dbReference type="EMBL" id="WUBR01000001">
    <property type="protein sequence ID" value="MWV26858.1"/>
    <property type="molecule type" value="Genomic_DNA"/>
</dbReference>
<dbReference type="Proteomes" id="UP000461409">
    <property type="component" value="Unassembled WGS sequence"/>
</dbReference>
<evidence type="ECO:0008006" key="3">
    <source>
        <dbReference type="Google" id="ProtNLM"/>
    </source>
</evidence>
<evidence type="ECO:0000313" key="1">
    <source>
        <dbReference type="EMBL" id="MWV26858.1"/>
    </source>
</evidence>